<evidence type="ECO:0000313" key="1">
    <source>
        <dbReference type="EMBL" id="KNX36877.1"/>
    </source>
</evidence>
<dbReference type="Proteomes" id="UP000037397">
    <property type="component" value="Unassembled WGS sequence"/>
</dbReference>
<comment type="caution">
    <text evidence="1">The sequence shown here is derived from an EMBL/GenBank/DDBJ whole genome shotgun (WGS) entry which is preliminary data.</text>
</comment>
<dbReference type="RefSeq" id="WP_050669176.1">
    <property type="nucleotide sequence ID" value="NZ_LAIR01000002.1"/>
</dbReference>
<dbReference type="STRING" id="1631356.VV01_06495"/>
<name>A0A0L6CGF1_9MICO</name>
<dbReference type="InterPro" id="IPR025447">
    <property type="entry name" value="DUF4192"/>
</dbReference>
<organism evidence="1 2">
    <name type="scientific">Luteipulveratus halotolerans</name>
    <dbReference type="NCBI Taxonomy" id="1631356"/>
    <lineage>
        <taxon>Bacteria</taxon>
        <taxon>Bacillati</taxon>
        <taxon>Actinomycetota</taxon>
        <taxon>Actinomycetes</taxon>
        <taxon>Micrococcales</taxon>
        <taxon>Dermacoccaceae</taxon>
        <taxon>Luteipulveratus</taxon>
    </lineage>
</organism>
<dbReference type="EMBL" id="LAIR01000002">
    <property type="protein sequence ID" value="KNX36877.1"/>
    <property type="molecule type" value="Genomic_DNA"/>
</dbReference>
<protein>
    <recommendedName>
        <fullName evidence="3">DUF4192 domain-containing protein</fullName>
    </recommendedName>
</protein>
<proteinExistence type="predicted"/>
<dbReference type="AlphaFoldDB" id="A0A0L6CGF1"/>
<keyword evidence="2" id="KW-1185">Reference proteome</keyword>
<gene>
    <name evidence="1" type="ORF">VV01_06495</name>
</gene>
<accession>A0A0L6CGF1</accession>
<reference evidence="2" key="1">
    <citation type="submission" date="2015-03" db="EMBL/GenBank/DDBJ databases">
        <title>Luteipulveratus halotolerans sp. nov., a novel actinobacterium (Dermacoccaceae) from Sarawak, Malaysia.</title>
        <authorList>
            <person name="Juboi H."/>
            <person name="Basik A."/>
            <person name="Shamsul S.S."/>
            <person name="Arnold P."/>
            <person name="Schmitt E.K."/>
            <person name="Sanglier J.-J."/>
            <person name="Yeo T."/>
        </authorList>
    </citation>
    <scope>NUCLEOTIDE SEQUENCE [LARGE SCALE GENOMIC DNA]</scope>
    <source>
        <strain evidence="2">C296001</strain>
    </source>
</reference>
<dbReference type="Pfam" id="PF13830">
    <property type="entry name" value="DUF4192"/>
    <property type="match status" value="1"/>
</dbReference>
<evidence type="ECO:0008006" key="3">
    <source>
        <dbReference type="Google" id="ProtNLM"/>
    </source>
</evidence>
<sequence>MTAKLRGLGELVAYVPYLLGFVPARSVVVVATTATGVGPTSRVDVPASAADLAAVAMTVADQMERVPLERVDVIGFDDHEHVSELVALIADEMGVPAHEVLVADGRWRLQRCGCGRCDLGPSRPVPTADRVPAVADQVLREIEVYADRAALAASVCPGHPLVTAAVRAAEPGEVSSARLAAAWAAVVDAGDTAPPVAALPVEVLSIATRSLLDLPLRDDLMGWLTPDALDLPAADPWLRTALTRAIGTPSWRRPDQRGGVEHDVQVVRVTRRLQELVTITPEDWVTGTGTLLGYWCWVHGNGALAGVALERAAEAGPARMAELVLHAMSLGVRPQDLRSSPREIAL</sequence>
<evidence type="ECO:0000313" key="2">
    <source>
        <dbReference type="Proteomes" id="UP000037397"/>
    </source>
</evidence>
<dbReference type="OrthoDB" id="4954868at2"/>